<feature type="region of interest" description="Disordered" evidence="1">
    <location>
        <begin position="1"/>
        <end position="29"/>
    </location>
</feature>
<evidence type="ECO:0000256" key="1">
    <source>
        <dbReference type="SAM" id="MobiDB-lite"/>
    </source>
</evidence>
<sequence length="109" mass="11775">MDISSILKGPHGKEKATTASSMKTSENKIKKKVPSILEEFAHHPGSYQPSLDPSLSPCPLEATPEAHPSILPSHTLDTTSIRTGSDLPWRAILKSMPLSTFLSGISQQQ</sequence>
<reference evidence="2 3" key="1">
    <citation type="journal article" date="2021" name="Plant Biotechnol. J.">
        <title>Multi-omics assisted identification of the key and species-specific regulatory components of drought-tolerant mechanisms in Gossypium stocksii.</title>
        <authorList>
            <person name="Yu D."/>
            <person name="Ke L."/>
            <person name="Zhang D."/>
            <person name="Wu Y."/>
            <person name="Sun Y."/>
            <person name="Mei J."/>
            <person name="Sun J."/>
            <person name="Sun Y."/>
        </authorList>
    </citation>
    <scope>NUCLEOTIDE SEQUENCE [LARGE SCALE GENOMIC DNA]</scope>
    <source>
        <strain evidence="3">cv. E1</strain>
        <tissue evidence="2">Leaf</tissue>
    </source>
</reference>
<evidence type="ECO:0000313" key="2">
    <source>
        <dbReference type="EMBL" id="KAH1107683.1"/>
    </source>
</evidence>
<keyword evidence="3" id="KW-1185">Reference proteome</keyword>
<dbReference type="Proteomes" id="UP000828251">
    <property type="component" value="Unassembled WGS sequence"/>
</dbReference>
<gene>
    <name evidence="2" type="ORF">J1N35_011451</name>
</gene>
<protein>
    <submittedName>
        <fullName evidence="2">Uncharacterized protein</fullName>
    </submittedName>
</protein>
<comment type="caution">
    <text evidence="2">The sequence shown here is derived from an EMBL/GenBank/DDBJ whole genome shotgun (WGS) entry which is preliminary data.</text>
</comment>
<feature type="compositionally biased region" description="Low complexity" evidence="1">
    <location>
        <begin position="49"/>
        <end position="60"/>
    </location>
</feature>
<organism evidence="2 3">
    <name type="scientific">Gossypium stocksii</name>
    <dbReference type="NCBI Taxonomy" id="47602"/>
    <lineage>
        <taxon>Eukaryota</taxon>
        <taxon>Viridiplantae</taxon>
        <taxon>Streptophyta</taxon>
        <taxon>Embryophyta</taxon>
        <taxon>Tracheophyta</taxon>
        <taxon>Spermatophyta</taxon>
        <taxon>Magnoliopsida</taxon>
        <taxon>eudicotyledons</taxon>
        <taxon>Gunneridae</taxon>
        <taxon>Pentapetalae</taxon>
        <taxon>rosids</taxon>
        <taxon>malvids</taxon>
        <taxon>Malvales</taxon>
        <taxon>Malvaceae</taxon>
        <taxon>Malvoideae</taxon>
        <taxon>Gossypium</taxon>
    </lineage>
</organism>
<dbReference type="AlphaFoldDB" id="A0A9D4AD79"/>
<evidence type="ECO:0000313" key="3">
    <source>
        <dbReference type="Proteomes" id="UP000828251"/>
    </source>
</evidence>
<dbReference type="EMBL" id="JAIQCV010000004">
    <property type="protein sequence ID" value="KAH1107683.1"/>
    <property type="molecule type" value="Genomic_DNA"/>
</dbReference>
<feature type="region of interest" description="Disordered" evidence="1">
    <location>
        <begin position="43"/>
        <end position="79"/>
    </location>
</feature>
<accession>A0A9D4AD79</accession>
<proteinExistence type="predicted"/>
<name>A0A9D4AD79_9ROSI</name>